<dbReference type="InterPro" id="IPR004013">
    <property type="entry name" value="PHP_dom"/>
</dbReference>
<dbReference type="InterPro" id="IPR003141">
    <property type="entry name" value="Pol/His_phosphatase_N"/>
</dbReference>
<organism evidence="2 3">
    <name type="scientific">Seminibacterium arietis</name>
    <dbReference type="NCBI Taxonomy" id="1173502"/>
    <lineage>
        <taxon>Bacteria</taxon>
        <taxon>Pseudomonadati</taxon>
        <taxon>Pseudomonadota</taxon>
        <taxon>Gammaproteobacteria</taxon>
        <taxon>Pasteurellales</taxon>
        <taxon>Pasteurellaceae</taxon>
        <taxon>Seminibacterium</taxon>
    </lineage>
</organism>
<dbReference type="RefSeq" id="WP_380819179.1">
    <property type="nucleotide sequence ID" value="NZ_JBHTJN010000008.1"/>
</dbReference>
<name>A0ABW3I7K1_9PAST</name>
<dbReference type="EMBL" id="JBHTJN010000008">
    <property type="protein sequence ID" value="MFD0965849.1"/>
    <property type="molecule type" value="Genomic_DNA"/>
</dbReference>
<evidence type="ECO:0000313" key="3">
    <source>
        <dbReference type="Proteomes" id="UP001596996"/>
    </source>
</evidence>
<protein>
    <submittedName>
        <fullName evidence="2">PHP domain-containing protein</fullName>
    </submittedName>
</protein>
<dbReference type="PANTHER" id="PTHR42924">
    <property type="entry name" value="EXONUCLEASE"/>
    <property type="match status" value="1"/>
</dbReference>
<dbReference type="SMART" id="SM00481">
    <property type="entry name" value="POLIIIAc"/>
    <property type="match status" value="1"/>
</dbReference>
<evidence type="ECO:0000259" key="1">
    <source>
        <dbReference type="SMART" id="SM00481"/>
    </source>
</evidence>
<gene>
    <name evidence="2" type="ORF">ACFQ02_03135</name>
</gene>
<sequence length="277" mass="30784">MSLVYDLHSHSTASDGVLTPSQVVLRAVENKVDVLALTDHDTISGLAEAKAQADLLGIKFINGVEISTNWESRSIHIVGLNFNERDPRIITLLASQAEKRRQRAVQIGEKLAKNGIINAFAETQKLANGEVTRVHYARYLIQIGKVANEKQAFKKYLSQGKSAYVKTQWIDIPTAIEAIHLSGGVAVLAHPLRYNLSAKWIKKLMLDFKQWGGDGVEVAGCGQTKDQRQSLANWANEYQLRASAGSDFHFPCGWIELGKSLYLPENSIPIWECWKTS</sequence>
<dbReference type="Pfam" id="PF02811">
    <property type="entry name" value="PHP"/>
    <property type="match status" value="1"/>
</dbReference>
<accession>A0ABW3I7K1</accession>
<dbReference type="NCBIfam" id="NF047791">
    <property type="entry name" value="RNaseRnm"/>
    <property type="match status" value="1"/>
</dbReference>
<dbReference type="PANTHER" id="PTHR42924:SF3">
    <property type="entry name" value="POLYMERASE_HISTIDINOL PHOSPHATASE N-TERMINAL DOMAIN-CONTAINING PROTEIN"/>
    <property type="match status" value="1"/>
</dbReference>
<dbReference type="InterPro" id="IPR052018">
    <property type="entry name" value="PHP_domain"/>
</dbReference>
<evidence type="ECO:0000313" key="2">
    <source>
        <dbReference type="EMBL" id="MFD0965849.1"/>
    </source>
</evidence>
<dbReference type="CDD" id="cd07438">
    <property type="entry name" value="PHP_HisPPase_AMP"/>
    <property type="match status" value="1"/>
</dbReference>
<feature type="domain" description="Polymerase/histidinol phosphatase N-terminal" evidence="1">
    <location>
        <begin position="5"/>
        <end position="70"/>
    </location>
</feature>
<keyword evidence="3" id="KW-1185">Reference proteome</keyword>
<reference evidence="3" key="1">
    <citation type="journal article" date="2019" name="Int. J. Syst. Evol. Microbiol.">
        <title>The Global Catalogue of Microorganisms (GCM) 10K type strain sequencing project: providing services to taxonomists for standard genome sequencing and annotation.</title>
        <authorList>
            <consortium name="The Broad Institute Genomics Platform"/>
            <consortium name="The Broad Institute Genome Sequencing Center for Infectious Disease"/>
            <person name="Wu L."/>
            <person name="Ma J."/>
        </authorList>
    </citation>
    <scope>NUCLEOTIDE SEQUENCE [LARGE SCALE GENOMIC DNA]</scope>
    <source>
        <strain evidence="3">CCUG 61707</strain>
    </source>
</reference>
<proteinExistence type="predicted"/>
<dbReference type="Gene3D" id="1.10.150.650">
    <property type="match status" value="1"/>
</dbReference>
<dbReference type="Gene3D" id="3.20.20.140">
    <property type="entry name" value="Metal-dependent hydrolases"/>
    <property type="match status" value="1"/>
</dbReference>
<dbReference type="InterPro" id="IPR016195">
    <property type="entry name" value="Pol/histidinol_Pase-like"/>
</dbReference>
<dbReference type="Proteomes" id="UP001596996">
    <property type="component" value="Unassembled WGS sequence"/>
</dbReference>
<comment type="caution">
    <text evidence="2">The sequence shown here is derived from an EMBL/GenBank/DDBJ whole genome shotgun (WGS) entry which is preliminary data.</text>
</comment>
<dbReference type="SUPFAM" id="SSF89550">
    <property type="entry name" value="PHP domain-like"/>
    <property type="match status" value="1"/>
</dbReference>